<comment type="subcellular location">
    <subcellularLocation>
        <location evidence="1">Cell membrane</location>
        <topology evidence="1">Multi-pass membrane protein</topology>
    </subcellularLocation>
</comment>
<dbReference type="Proteomes" id="UP001199355">
    <property type="component" value="Unassembled WGS sequence"/>
</dbReference>
<keyword evidence="2" id="KW-1003">Cell membrane</keyword>
<evidence type="ECO:0000256" key="6">
    <source>
        <dbReference type="SAM" id="Phobius"/>
    </source>
</evidence>
<feature type="transmembrane region" description="Helical" evidence="6">
    <location>
        <begin position="433"/>
        <end position="453"/>
    </location>
</feature>
<feature type="transmembrane region" description="Helical" evidence="6">
    <location>
        <begin position="126"/>
        <end position="152"/>
    </location>
</feature>
<feature type="transmembrane region" description="Helical" evidence="6">
    <location>
        <begin position="405"/>
        <end position="427"/>
    </location>
</feature>
<keyword evidence="5 6" id="KW-0472">Membrane</keyword>
<dbReference type="InterPro" id="IPR050833">
    <property type="entry name" value="Poly_Biosynth_Transport"/>
</dbReference>
<dbReference type="PANTHER" id="PTHR30250">
    <property type="entry name" value="PST FAMILY PREDICTED COLANIC ACID TRANSPORTER"/>
    <property type="match status" value="1"/>
</dbReference>
<keyword evidence="4 6" id="KW-1133">Transmembrane helix</keyword>
<sequence>MAARRKHKKIDRTGVLPRQLTGIVKLLAFLLCLFAPIRLVNALGDEGCADFFGALEGCFILFSLFGIGTNRAVSNLIRTRIERYGIAGAKKIAGQALLTAFFVSVVLALLGAALKDVLFGLFYALPFAKMAFLALLCSLVILTLFWMLLGILDAFGRRETAGRWILAFGVLLFFAAPLIAVPLDAYGQKVGALLQNTSYQAAYGALGAAFSVLCVSLLCTVGCGISWIKASHELHQAEYGSSTNPAADRSIAFFLFRNGLVICVPAALAGIGRIGQSSIYLKSGSVSTWGAYLGKYRLLMTLALLGAFALAASLLPQFQLVLKRRSLRKSREKCMVAFRCTALYTIPCAVLFLTTAQPMLHMLFSKGELNGLYSILKILAITVIFYGLAFMLGSVLFAAELYYSIWIAVLVSVLVRLVSFSVMSSALKLDLYAGAYSDALSAFVLCLILLGMVRQQLKIAVSWLRVFLAPLLAGILMALVCLLCSQVILKNAASPVRMLVSAVVGLLVYFVSTVVLKGATRRELRCFAAGDVLIELASTMRLL</sequence>
<dbReference type="GO" id="GO:0005886">
    <property type="term" value="C:plasma membrane"/>
    <property type="evidence" value="ECO:0007669"/>
    <property type="project" value="UniProtKB-SubCell"/>
</dbReference>
<dbReference type="EMBL" id="JAJEQF010000002">
    <property type="protein sequence ID" value="MCC2166450.1"/>
    <property type="molecule type" value="Genomic_DNA"/>
</dbReference>
<evidence type="ECO:0000256" key="4">
    <source>
        <dbReference type="ARBA" id="ARBA00022989"/>
    </source>
</evidence>
<organism evidence="7 8">
    <name type="scientific">Gallintestinimicrobium propionicum</name>
    <dbReference type="NCBI Taxonomy" id="2981770"/>
    <lineage>
        <taxon>Bacteria</taxon>
        <taxon>Bacillati</taxon>
        <taxon>Bacillota</taxon>
        <taxon>Clostridia</taxon>
        <taxon>Lachnospirales</taxon>
        <taxon>Lachnospiraceae</taxon>
        <taxon>Gallintestinimicrobium</taxon>
    </lineage>
</organism>
<feature type="transmembrane region" description="Helical" evidence="6">
    <location>
        <begin position="20"/>
        <end position="39"/>
    </location>
</feature>
<feature type="transmembrane region" description="Helical" evidence="6">
    <location>
        <begin position="336"/>
        <end position="355"/>
    </location>
</feature>
<feature type="transmembrane region" description="Helical" evidence="6">
    <location>
        <begin position="465"/>
        <end position="489"/>
    </location>
</feature>
<dbReference type="AlphaFoldDB" id="A0AAE3ATB6"/>
<evidence type="ECO:0000256" key="5">
    <source>
        <dbReference type="ARBA" id="ARBA00023136"/>
    </source>
</evidence>
<evidence type="ECO:0000313" key="8">
    <source>
        <dbReference type="Proteomes" id="UP001199355"/>
    </source>
</evidence>
<evidence type="ECO:0000256" key="3">
    <source>
        <dbReference type="ARBA" id="ARBA00022692"/>
    </source>
</evidence>
<keyword evidence="8" id="KW-1185">Reference proteome</keyword>
<gene>
    <name evidence="7" type="ORF">LKD45_01840</name>
</gene>
<feature type="transmembrane region" description="Helical" evidence="6">
    <location>
        <begin position="375"/>
        <end position="398"/>
    </location>
</feature>
<feature type="transmembrane region" description="Helical" evidence="6">
    <location>
        <begin position="296"/>
        <end position="315"/>
    </location>
</feature>
<evidence type="ECO:0000313" key="7">
    <source>
        <dbReference type="EMBL" id="MCC2166450.1"/>
    </source>
</evidence>
<feature type="transmembrane region" description="Helical" evidence="6">
    <location>
        <begin position="495"/>
        <end position="516"/>
    </location>
</feature>
<comment type="caution">
    <text evidence="7">The sequence shown here is derived from an EMBL/GenBank/DDBJ whole genome shotgun (WGS) entry which is preliminary data.</text>
</comment>
<keyword evidence="3 6" id="KW-0812">Transmembrane</keyword>
<feature type="transmembrane region" description="Helical" evidence="6">
    <location>
        <begin position="251"/>
        <end position="276"/>
    </location>
</feature>
<accession>A0AAE3ATB6</accession>
<evidence type="ECO:0000256" key="1">
    <source>
        <dbReference type="ARBA" id="ARBA00004651"/>
    </source>
</evidence>
<evidence type="ECO:0000256" key="2">
    <source>
        <dbReference type="ARBA" id="ARBA00022475"/>
    </source>
</evidence>
<dbReference type="RefSeq" id="WP_308727579.1">
    <property type="nucleotide sequence ID" value="NZ_JAJEQF010000002.1"/>
</dbReference>
<feature type="transmembrane region" description="Helical" evidence="6">
    <location>
        <begin position="94"/>
        <end position="114"/>
    </location>
</feature>
<feature type="transmembrane region" description="Helical" evidence="6">
    <location>
        <begin position="51"/>
        <end position="73"/>
    </location>
</feature>
<feature type="transmembrane region" description="Helical" evidence="6">
    <location>
        <begin position="203"/>
        <end position="230"/>
    </location>
</feature>
<reference evidence="7 8" key="1">
    <citation type="submission" date="2021-10" db="EMBL/GenBank/DDBJ databases">
        <title>Anaerobic single-cell dispensing facilitates the cultivation of human gut bacteria.</title>
        <authorList>
            <person name="Afrizal A."/>
        </authorList>
    </citation>
    <scope>NUCLEOTIDE SEQUENCE [LARGE SCALE GENOMIC DNA]</scope>
    <source>
        <strain evidence="7 8">CLA-AA-H244</strain>
    </source>
</reference>
<dbReference type="PANTHER" id="PTHR30250:SF11">
    <property type="entry name" value="O-ANTIGEN TRANSPORTER-RELATED"/>
    <property type="match status" value="1"/>
</dbReference>
<name>A0AAE3ATB6_9FIRM</name>
<proteinExistence type="predicted"/>
<protein>
    <submittedName>
        <fullName evidence="7">Oligosaccharide flippase family protein</fullName>
    </submittedName>
</protein>
<feature type="transmembrane region" description="Helical" evidence="6">
    <location>
        <begin position="164"/>
        <end position="183"/>
    </location>
</feature>